<protein>
    <submittedName>
        <fullName evidence="1">3899_t:CDS:1</fullName>
    </submittedName>
</protein>
<keyword evidence="2" id="KW-1185">Reference proteome</keyword>
<evidence type="ECO:0000313" key="2">
    <source>
        <dbReference type="Proteomes" id="UP000789525"/>
    </source>
</evidence>
<reference evidence="1" key="1">
    <citation type="submission" date="2021-06" db="EMBL/GenBank/DDBJ databases">
        <authorList>
            <person name="Kallberg Y."/>
            <person name="Tangrot J."/>
            <person name="Rosling A."/>
        </authorList>
    </citation>
    <scope>NUCLEOTIDE SEQUENCE</scope>
    <source>
        <strain evidence="1">CL356</strain>
    </source>
</reference>
<organism evidence="1 2">
    <name type="scientific">Acaulospora colombiana</name>
    <dbReference type="NCBI Taxonomy" id="27376"/>
    <lineage>
        <taxon>Eukaryota</taxon>
        <taxon>Fungi</taxon>
        <taxon>Fungi incertae sedis</taxon>
        <taxon>Mucoromycota</taxon>
        <taxon>Glomeromycotina</taxon>
        <taxon>Glomeromycetes</taxon>
        <taxon>Diversisporales</taxon>
        <taxon>Acaulosporaceae</taxon>
        <taxon>Acaulospora</taxon>
    </lineage>
</organism>
<dbReference type="Proteomes" id="UP000789525">
    <property type="component" value="Unassembled WGS sequence"/>
</dbReference>
<sequence>DGEPEIDSTLCQEYFNMSSPLFDEAMADNGSNRPVRQMTNSGKHSLKERLKQILESRRFHFLILFLLFVDFACILAILLLTFFDPISYEHEEHYVVVILSEIAFIINTLFLIEVLLNLICFGIRYFLTGPRWGLHLFDATVVLTSVAVGVEKYDHQKLEDSEKKVKKLEAEFKQFVVVVEEVAKEEHWNEEKKQRVFKGREVEKILNGSTVE</sequence>
<proteinExistence type="predicted"/>
<gene>
    <name evidence="1" type="ORF">ACOLOM_LOCUS10716</name>
</gene>
<dbReference type="EMBL" id="CAJVPT010035631">
    <property type="protein sequence ID" value="CAG8711955.1"/>
    <property type="molecule type" value="Genomic_DNA"/>
</dbReference>
<evidence type="ECO:0000313" key="1">
    <source>
        <dbReference type="EMBL" id="CAG8711955.1"/>
    </source>
</evidence>
<accession>A0ACA9PLF2</accession>
<feature type="non-terminal residue" evidence="1">
    <location>
        <position position="1"/>
    </location>
</feature>
<comment type="caution">
    <text evidence="1">The sequence shown here is derived from an EMBL/GenBank/DDBJ whole genome shotgun (WGS) entry which is preliminary data.</text>
</comment>
<name>A0ACA9PLF2_9GLOM</name>